<dbReference type="InterPro" id="IPR000086">
    <property type="entry name" value="NUDIX_hydrolase_dom"/>
</dbReference>
<keyword evidence="1" id="KW-0378">Hydrolase</keyword>
<protein>
    <submittedName>
        <fullName evidence="3">NUDIX domain-containing protein</fullName>
    </submittedName>
</protein>
<organism evidence="3 4">
    <name type="scientific">Roseibium hamelinense</name>
    <dbReference type="NCBI Taxonomy" id="150831"/>
    <lineage>
        <taxon>Bacteria</taxon>
        <taxon>Pseudomonadati</taxon>
        <taxon>Pseudomonadota</taxon>
        <taxon>Alphaproteobacteria</taxon>
        <taxon>Hyphomicrobiales</taxon>
        <taxon>Stappiaceae</taxon>
        <taxon>Roseibium</taxon>
    </lineage>
</organism>
<dbReference type="GO" id="GO:0016787">
    <property type="term" value="F:hydrolase activity"/>
    <property type="evidence" value="ECO:0007669"/>
    <property type="project" value="UniProtKB-KW"/>
</dbReference>
<dbReference type="GO" id="GO:0019693">
    <property type="term" value="P:ribose phosphate metabolic process"/>
    <property type="evidence" value="ECO:0007669"/>
    <property type="project" value="TreeGrafter"/>
</dbReference>
<evidence type="ECO:0000313" key="3">
    <source>
        <dbReference type="EMBL" id="TWI90129.1"/>
    </source>
</evidence>
<evidence type="ECO:0000313" key="4">
    <source>
        <dbReference type="Proteomes" id="UP000320593"/>
    </source>
</evidence>
<feature type="domain" description="Nudix hydrolase" evidence="2">
    <location>
        <begin position="41"/>
        <end position="174"/>
    </location>
</feature>
<sequence>MIKPWTLLSSRFPVADRWLRLRAGTYETPSGQIVEPFYVQENPEWICVLPITADGEVVCVREYRHGADKVLTGLIGGVVDDTDPSPKTAAMRELEEETGYRTKDMVALGAAYANCRNQTNKVHYYLARGVVPDGKRSLDEHEDIKIKLLPLETVSAPGFLQQSYHLLCLHLAKPHLQVHERRQRNDTLNPK</sequence>
<dbReference type="SUPFAM" id="SSF55811">
    <property type="entry name" value="Nudix"/>
    <property type="match status" value="1"/>
</dbReference>
<accession>A0A562T954</accession>
<reference evidence="3 4" key="1">
    <citation type="submission" date="2019-07" db="EMBL/GenBank/DDBJ databases">
        <title>Genomic Encyclopedia of Archaeal and Bacterial Type Strains, Phase II (KMG-II): from individual species to whole genera.</title>
        <authorList>
            <person name="Goeker M."/>
        </authorList>
    </citation>
    <scope>NUCLEOTIDE SEQUENCE [LARGE SCALE GENOMIC DNA]</scope>
    <source>
        <strain evidence="3 4">ATCC BAA-252</strain>
    </source>
</reference>
<evidence type="ECO:0000259" key="2">
    <source>
        <dbReference type="PROSITE" id="PS51462"/>
    </source>
</evidence>
<dbReference type="Pfam" id="PF00293">
    <property type="entry name" value="NUDIX"/>
    <property type="match status" value="1"/>
</dbReference>
<dbReference type="PROSITE" id="PS51462">
    <property type="entry name" value="NUDIX"/>
    <property type="match status" value="1"/>
</dbReference>
<dbReference type="PANTHER" id="PTHR11839:SF1">
    <property type="entry name" value="ADP-SUGAR PYROPHOSPHATASE"/>
    <property type="match status" value="1"/>
</dbReference>
<keyword evidence="4" id="KW-1185">Reference proteome</keyword>
<dbReference type="AlphaFoldDB" id="A0A562T954"/>
<dbReference type="EMBL" id="VLLF01000002">
    <property type="protein sequence ID" value="TWI90129.1"/>
    <property type="molecule type" value="Genomic_DNA"/>
</dbReference>
<proteinExistence type="predicted"/>
<dbReference type="Gene3D" id="3.90.79.10">
    <property type="entry name" value="Nucleoside Triphosphate Pyrophosphohydrolase"/>
    <property type="match status" value="1"/>
</dbReference>
<evidence type="ECO:0000256" key="1">
    <source>
        <dbReference type="ARBA" id="ARBA00022801"/>
    </source>
</evidence>
<comment type="caution">
    <text evidence="3">The sequence shown here is derived from an EMBL/GenBank/DDBJ whole genome shotgun (WGS) entry which is preliminary data.</text>
</comment>
<dbReference type="CDD" id="cd03424">
    <property type="entry name" value="NUDIX_ADPRase_Nudt5_UGPPase_Nudt14"/>
    <property type="match status" value="1"/>
</dbReference>
<dbReference type="InterPro" id="IPR015797">
    <property type="entry name" value="NUDIX_hydrolase-like_dom_sf"/>
</dbReference>
<dbReference type="GO" id="GO:0006753">
    <property type="term" value="P:nucleoside phosphate metabolic process"/>
    <property type="evidence" value="ECO:0007669"/>
    <property type="project" value="TreeGrafter"/>
</dbReference>
<dbReference type="Proteomes" id="UP000320593">
    <property type="component" value="Unassembled WGS sequence"/>
</dbReference>
<gene>
    <name evidence="3" type="ORF">JM93_01106</name>
</gene>
<name>A0A562T954_9HYPH</name>
<dbReference type="PANTHER" id="PTHR11839">
    <property type="entry name" value="UDP/ADP-SUGAR PYROPHOSPHATASE"/>
    <property type="match status" value="1"/>
</dbReference>